<accession>A0A4V3CT97</accession>
<comment type="caution">
    <text evidence="2">The sequence shown here is derived from an EMBL/GenBank/DDBJ whole genome shotgun (WGS) entry which is preliminary data.</text>
</comment>
<evidence type="ECO:0000256" key="1">
    <source>
        <dbReference type="SAM" id="MobiDB-lite"/>
    </source>
</evidence>
<gene>
    <name evidence="2" type="ORF">DES47_10345</name>
</gene>
<protein>
    <submittedName>
        <fullName evidence="2">Uncharacterized protein</fullName>
    </submittedName>
</protein>
<proteinExistence type="predicted"/>
<evidence type="ECO:0000313" key="3">
    <source>
        <dbReference type="Proteomes" id="UP000295361"/>
    </source>
</evidence>
<feature type="region of interest" description="Disordered" evidence="1">
    <location>
        <begin position="1"/>
        <end position="24"/>
    </location>
</feature>
<organism evidence="2 3">
    <name type="scientific">Roseateles toxinivorans</name>
    <dbReference type="NCBI Taxonomy" id="270368"/>
    <lineage>
        <taxon>Bacteria</taxon>
        <taxon>Pseudomonadati</taxon>
        <taxon>Pseudomonadota</taxon>
        <taxon>Betaproteobacteria</taxon>
        <taxon>Burkholderiales</taxon>
        <taxon>Sphaerotilaceae</taxon>
        <taxon>Roseateles</taxon>
    </lineage>
</organism>
<dbReference type="AlphaFoldDB" id="A0A4V3CT97"/>
<dbReference type="InParanoid" id="A0A4V3CT97"/>
<dbReference type="EMBL" id="SNXS01000003">
    <property type="protein sequence ID" value="TDP71067.1"/>
    <property type="molecule type" value="Genomic_DNA"/>
</dbReference>
<sequence length="239" mass="25389">MTRSRLGPSTMERIASRRRRHPECGAWPCGPSPLRCSRPEATRPTRPRTPCGAGICRWQLPVLGAQTKGARPIAWSDGQPHAAALLGAAKGVPSAPARNAGSVGGTRLAARHGASAQAQLRRPTGACAGLRSTVAWASAPRRAIPHLTGRDCPNIVSEANGVSFAPGPRREHRARTEGSPCGLSSAWRGTWRMLAPWLQGNHQDPRTEARRLAGLGLCRDKPNLGLLTAANSAWLQGRA</sequence>
<name>A0A4V3CT97_9BURK</name>
<dbReference type="Proteomes" id="UP000295361">
    <property type="component" value="Unassembled WGS sequence"/>
</dbReference>
<evidence type="ECO:0000313" key="2">
    <source>
        <dbReference type="EMBL" id="TDP71067.1"/>
    </source>
</evidence>
<keyword evidence="3" id="KW-1185">Reference proteome</keyword>
<reference evidence="2 3" key="1">
    <citation type="submission" date="2019-03" db="EMBL/GenBank/DDBJ databases">
        <title>Genomic Encyclopedia of Type Strains, Phase IV (KMG-IV): sequencing the most valuable type-strain genomes for metagenomic binning, comparative biology and taxonomic classification.</title>
        <authorList>
            <person name="Goeker M."/>
        </authorList>
    </citation>
    <scope>NUCLEOTIDE SEQUENCE [LARGE SCALE GENOMIC DNA]</scope>
    <source>
        <strain evidence="2 3">DSM 16998</strain>
    </source>
</reference>